<name>A0A9P4QQN1_9PLEO</name>
<dbReference type="InterPro" id="IPR010730">
    <property type="entry name" value="HET"/>
</dbReference>
<comment type="caution">
    <text evidence="2">The sequence shown here is derived from an EMBL/GenBank/DDBJ whole genome shotgun (WGS) entry which is preliminary data.</text>
</comment>
<keyword evidence="3" id="KW-1185">Reference proteome</keyword>
<feature type="domain" description="Heterokaryon incompatibility" evidence="1">
    <location>
        <begin position="43"/>
        <end position="185"/>
    </location>
</feature>
<dbReference type="OrthoDB" id="5428863at2759"/>
<dbReference type="EMBL" id="ML996186">
    <property type="protein sequence ID" value="KAF2731957.1"/>
    <property type="molecule type" value="Genomic_DNA"/>
</dbReference>
<dbReference type="Pfam" id="PF06985">
    <property type="entry name" value="HET"/>
    <property type="match status" value="1"/>
</dbReference>
<dbReference type="AlphaFoldDB" id="A0A9P4QQN1"/>
<organism evidence="2 3">
    <name type="scientific">Polyplosphaeria fusca</name>
    <dbReference type="NCBI Taxonomy" id="682080"/>
    <lineage>
        <taxon>Eukaryota</taxon>
        <taxon>Fungi</taxon>
        <taxon>Dikarya</taxon>
        <taxon>Ascomycota</taxon>
        <taxon>Pezizomycotina</taxon>
        <taxon>Dothideomycetes</taxon>
        <taxon>Pleosporomycetidae</taxon>
        <taxon>Pleosporales</taxon>
        <taxon>Tetraplosphaeriaceae</taxon>
        <taxon>Polyplosphaeria</taxon>
    </lineage>
</organism>
<dbReference type="PANTHER" id="PTHR33112:SF1">
    <property type="entry name" value="HETEROKARYON INCOMPATIBILITY DOMAIN-CONTAINING PROTEIN"/>
    <property type="match status" value="1"/>
</dbReference>
<dbReference type="Proteomes" id="UP000799444">
    <property type="component" value="Unassembled WGS sequence"/>
</dbReference>
<reference evidence="2" key="1">
    <citation type="journal article" date="2020" name="Stud. Mycol.">
        <title>101 Dothideomycetes genomes: a test case for predicting lifestyles and emergence of pathogens.</title>
        <authorList>
            <person name="Haridas S."/>
            <person name="Albert R."/>
            <person name="Binder M."/>
            <person name="Bloem J."/>
            <person name="Labutti K."/>
            <person name="Salamov A."/>
            <person name="Andreopoulos B."/>
            <person name="Baker S."/>
            <person name="Barry K."/>
            <person name="Bills G."/>
            <person name="Bluhm B."/>
            <person name="Cannon C."/>
            <person name="Castanera R."/>
            <person name="Culley D."/>
            <person name="Daum C."/>
            <person name="Ezra D."/>
            <person name="Gonzalez J."/>
            <person name="Henrissat B."/>
            <person name="Kuo A."/>
            <person name="Liang C."/>
            <person name="Lipzen A."/>
            <person name="Lutzoni F."/>
            <person name="Magnuson J."/>
            <person name="Mondo S."/>
            <person name="Nolan M."/>
            <person name="Ohm R."/>
            <person name="Pangilinan J."/>
            <person name="Park H.-J."/>
            <person name="Ramirez L."/>
            <person name="Alfaro M."/>
            <person name="Sun H."/>
            <person name="Tritt A."/>
            <person name="Yoshinaga Y."/>
            <person name="Zwiers L.-H."/>
            <person name="Turgeon B."/>
            <person name="Goodwin S."/>
            <person name="Spatafora J."/>
            <person name="Crous P."/>
            <person name="Grigoriev I."/>
        </authorList>
    </citation>
    <scope>NUCLEOTIDE SEQUENCE</scope>
    <source>
        <strain evidence="2">CBS 125425</strain>
    </source>
</reference>
<gene>
    <name evidence="2" type="ORF">EJ04DRAFT_441986</name>
</gene>
<feature type="non-terminal residue" evidence="2">
    <location>
        <position position="204"/>
    </location>
</feature>
<evidence type="ECO:0000259" key="1">
    <source>
        <dbReference type="Pfam" id="PF06985"/>
    </source>
</evidence>
<accession>A0A9P4QQN1</accession>
<protein>
    <submittedName>
        <fullName evidence="2">HET-domain-containing protein</fullName>
    </submittedName>
</protein>
<evidence type="ECO:0000313" key="3">
    <source>
        <dbReference type="Proteomes" id="UP000799444"/>
    </source>
</evidence>
<sequence length="204" mass="23363">MLHRCQQHHPQCRADRGFDFPQKAHVVDCKNRQIVPMIDGHDYLALSYVWGSESAGSRLKQPSNDEDFHLPPLLPQMVEDAIEVTIFLGYRYLWIDSVCINQSHTTEKAFQIQQMGNIYSHAVATICALGAHANVSLPGVSQDRRTSPFFQSQGSTYISLPEPDFLRRSLLQTAEWSKRAWTFQEAMLSRRCIFFTEEQVSLVC</sequence>
<dbReference type="PANTHER" id="PTHR33112">
    <property type="entry name" value="DOMAIN PROTEIN, PUTATIVE-RELATED"/>
    <property type="match status" value="1"/>
</dbReference>
<evidence type="ECO:0000313" key="2">
    <source>
        <dbReference type="EMBL" id="KAF2731957.1"/>
    </source>
</evidence>
<proteinExistence type="predicted"/>